<feature type="domain" description="HD" evidence="1">
    <location>
        <begin position="25"/>
        <end position="141"/>
    </location>
</feature>
<dbReference type="NCBIfam" id="TIGR00277">
    <property type="entry name" value="HDIG"/>
    <property type="match status" value="1"/>
</dbReference>
<dbReference type="SMART" id="SM00471">
    <property type="entry name" value="HDc"/>
    <property type="match status" value="1"/>
</dbReference>
<gene>
    <name evidence="2" type="ordered locus">Acear_1603</name>
</gene>
<dbReference type="AlphaFoldDB" id="D9QRG8"/>
<keyword evidence="2" id="KW-0378">Hydrolase</keyword>
<dbReference type="RefSeq" id="WP_013278554.1">
    <property type="nucleotide sequence ID" value="NC_014378.1"/>
</dbReference>
<protein>
    <submittedName>
        <fullName evidence="2">Metal dependent phosphohydrolase</fullName>
    </submittedName>
</protein>
<evidence type="ECO:0000259" key="1">
    <source>
        <dbReference type="PROSITE" id="PS51831"/>
    </source>
</evidence>
<evidence type="ECO:0000313" key="2">
    <source>
        <dbReference type="EMBL" id="ADL13109.1"/>
    </source>
</evidence>
<dbReference type="InterPro" id="IPR006675">
    <property type="entry name" value="HDIG_dom"/>
</dbReference>
<dbReference type="KEGG" id="aar:Acear_1603"/>
<dbReference type="SUPFAM" id="SSF109604">
    <property type="entry name" value="HD-domain/PDEase-like"/>
    <property type="match status" value="1"/>
</dbReference>
<organism evidence="2 3">
    <name type="scientific">Acetohalobium arabaticum (strain ATCC 49924 / DSM 5501 / Z-7288)</name>
    <dbReference type="NCBI Taxonomy" id="574087"/>
    <lineage>
        <taxon>Bacteria</taxon>
        <taxon>Bacillati</taxon>
        <taxon>Bacillota</taxon>
        <taxon>Clostridia</taxon>
        <taxon>Halanaerobiales</taxon>
        <taxon>Halobacteroidaceae</taxon>
        <taxon>Acetohalobium</taxon>
    </lineage>
</organism>
<dbReference type="OrthoDB" id="2352233at2"/>
<dbReference type="Pfam" id="PF01966">
    <property type="entry name" value="HD"/>
    <property type="match status" value="1"/>
</dbReference>
<proteinExistence type="predicted"/>
<dbReference type="PROSITE" id="PS51831">
    <property type="entry name" value="HD"/>
    <property type="match status" value="1"/>
</dbReference>
<sequence>MLTEHVTLETLITDSVAKKHLPQGGLRHAVITAENAFELANERQLCVDIATKAGLLHDIGHTTWEHQGEWDYESYNYYDIHTIKGAERAHELLIFKGEDLSKARTVALAILFHSDSSPISENVELTPLQQLVFDADDMDELKDKERHNLEIDFAEALERVRRLDMLVYQSLQNCSALQCKDCNGRVGETDAEKRD</sequence>
<accession>D9QRG8</accession>
<keyword evidence="3" id="KW-1185">Reference proteome</keyword>
<dbReference type="HOGENOM" id="CLU_131352_0_0_9"/>
<dbReference type="InterPro" id="IPR006674">
    <property type="entry name" value="HD_domain"/>
</dbReference>
<dbReference type="eggNOG" id="COG1418">
    <property type="taxonomic scope" value="Bacteria"/>
</dbReference>
<dbReference type="Proteomes" id="UP000001661">
    <property type="component" value="Chromosome"/>
</dbReference>
<dbReference type="STRING" id="574087.Acear_1603"/>
<dbReference type="CDD" id="cd00077">
    <property type="entry name" value="HDc"/>
    <property type="match status" value="1"/>
</dbReference>
<dbReference type="Gene3D" id="1.10.3210.10">
    <property type="entry name" value="Hypothetical protein af1432"/>
    <property type="match status" value="1"/>
</dbReference>
<evidence type="ECO:0000313" key="3">
    <source>
        <dbReference type="Proteomes" id="UP000001661"/>
    </source>
</evidence>
<dbReference type="GO" id="GO:0016787">
    <property type="term" value="F:hydrolase activity"/>
    <property type="evidence" value="ECO:0007669"/>
    <property type="project" value="UniProtKB-KW"/>
</dbReference>
<dbReference type="InterPro" id="IPR003607">
    <property type="entry name" value="HD/PDEase_dom"/>
</dbReference>
<reference evidence="2 3" key="1">
    <citation type="journal article" date="2010" name="Stand. Genomic Sci.">
        <title>Complete genome sequence of Acetohalobium arabaticum type strain (Z-7288).</title>
        <authorList>
            <person name="Sikorski J."/>
            <person name="Lapidus A."/>
            <person name="Chertkov O."/>
            <person name="Lucas S."/>
            <person name="Copeland A."/>
            <person name="Glavina Del Rio T."/>
            <person name="Nolan M."/>
            <person name="Tice H."/>
            <person name="Cheng J.F."/>
            <person name="Han C."/>
            <person name="Brambilla E."/>
            <person name="Pitluck S."/>
            <person name="Liolios K."/>
            <person name="Ivanova N."/>
            <person name="Mavromatis K."/>
            <person name="Mikhailova N."/>
            <person name="Pati A."/>
            <person name="Bruce D."/>
            <person name="Detter C."/>
            <person name="Tapia R."/>
            <person name="Goodwin L."/>
            <person name="Chen A."/>
            <person name="Palaniappan K."/>
            <person name="Land M."/>
            <person name="Hauser L."/>
            <person name="Chang Y.J."/>
            <person name="Jeffries C.D."/>
            <person name="Rohde M."/>
            <person name="Goker M."/>
            <person name="Spring S."/>
            <person name="Woyke T."/>
            <person name="Bristow J."/>
            <person name="Eisen J.A."/>
            <person name="Markowitz V."/>
            <person name="Hugenholtz P."/>
            <person name="Kyrpides N.C."/>
            <person name="Klenk H.P."/>
        </authorList>
    </citation>
    <scope>NUCLEOTIDE SEQUENCE [LARGE SCALE GENOMIC DNA]</scope>
    <source>
        <strain evidence="3">ATCC 49924 / DSM 5501 / Z-7288</strain>
    </source>
</reference>
<dbReference type="EMBL" id="CP002105">
    <property type="protein sequence ID" value="ADL13109.1"/>
    <property type="molecule type" value="Genomic_DNA"/>
</dbReference>
<name>D9QRG8_ACEAZ</name>